<keyword evidence="4" id="KW-1185">Reference proteome</keyword>
<feature type="compositionally biased region" description="Low complexity" evidence="1">
    <location>
        <begin position="303"/>
        <end position="316"/>
    </location>
</feature>
<sequence>MPNGKSGPRTRAAGGAHAPTPPLRRRARRRWVLAAGVVAACTAMVAPPADSPDLVAVGHADDGAVPRALSTRWAIPALSEGAPRGATTLPATPARVAGTEPAPEAVVTGLAANGIPNVALNAYRVAAARMASAKPGCGIDWSLLAGIGRVESNHGRYGGAVLAPNGSATPKILGPALDGGRFAYIGDSDGGVWDGDTTYDRAMGPMQFIPTTWRSYAIDADGSGVADPFDIDDAALASANYLCVAGGDLRTAAGQRRAVFAYNHSDEYVAEVLALARAYATGLPVADLPLVGDTSGPVPPPSGFYGAPAAPGPAIGVQDMTTSPPEQTTGSRPQSSTAPPAQPAATGGGAPAQPAPGSGSSGSTPQQGTAPPPPPADPAPRPADPPPAPAGGAPAPAPPALPLPVPVPVPAAPAPAPPPPPAPPVVTELVPGVTCTLLGPLGLPLLPDLPTCP</sequence>
<dbReference type="InterPro" id="IPR043426">
    <property type="entry name" value="MltB-like"/>
</dbReference>
<dbReference type="AlphaFoldDB" id="A0A1I1ZFM7"/>
<dbReference type="CDD" id="cd13399">
    <property type="entry name" value="Slt35-like"/>
    <property type="match status" value="1"/>
</dbReference>
<dbReference type="OrthoDB" id="9796191at2"/>
<dbReference type="EMBL" id="FOND01000003">
    <property type="protein sequence ID" value="SFE30541.1"/>
    <property type="molecule type" value="Genomic_DNA"/>
</dbReference>
<dbReference type="STRING" id="1798228.SAMN05216574_10357"/>
<feature type="compositionally biased region" description="Polar residues" evidence="1">
    <location>
        <begin position="319"/>
        <end position="332"/>
    </location>
</feature>
<dbReference type="InterPro" id="IPR023346">
    <property type="entry name" value="Lysozyme-like_dom_sf"/>
</dbReference>
<dbReference type="PRINTS" id="PR01217">
    <property type="entry name" value="PRICHEXTENSN"/>
</dbReference>
<dbReference type="PANTHER" id="PTHR30163">
    <property type="entry name" value="MEMBRANE-BOUND LYTIC MUREIN TRANSGLYCOSYLASE B"/>
    <property type="match status" value="1"/>
</dbReference>
<dbReference type="GO" id="GO:0009253">
    <property type="term" value="P:peptidoglycan catabolic process"/>
    <property type="evidence" value="ECO:0007669"/>
    <property type="project" value="TreeGrafter"/>
</dbReference>
<feature type="domain" description="Transglycosylase SLT" evidence="2">
    <location>
        <begin position="202"/>
        <end position="244"/>
    </location>
</feature>
<name>A0A1I1ZFM7_9ACTN</name>
<dbReference type="PANTHER" id="PTHR30163:SF8">
    <property type="entry name" value="LYTIC MUREIN TRANSGLYCOSYLASE"/>
    <property type="match status" value="1"/>
</dbReference>
<dbReference type="SUPFAM" id="SSF53955">
    <property type="entry name" value="Lysozyme-like"/>
    <property type="match status" value="1"/>
</dbReference>
<evidence type="ECO:0000313" key="4">
    <source>
        <dbReference type="Proteomes" id="UP000198589"/>
    </source>
</evidence>
<feature type="region of interest" description="Disordered" evidence="1">
    <location>
        <begin position="1"/>
        <end position="25"/>
    </location>
</feature>
<feature type="compositionally biased region" description="Pro residues" evidence="1">
    <location>
        <begin position="370"/>
        <end position="424"/>
    </location>
</feature>
<reference evidence="4" key="1">
    <citation type="submission" date="2016-10" db="EMBL/GenBank/DDBJ databases">
        <authorList>
            <person name="Varghese N."/>
            <person name="Submissions S."/>
        </authorList>
    </citation>
    <scope>NUCLEOTIDE SEQUENCE [LARGE SCALE GENOMIC DNA]</scope>
    <source>
        <strain evidence="4">DSM 46838</strain>
    </source>
</reference>
<dbReference type="Proteomes" id="UP000198589">
    <property type="component" value="Unassembled WGS sequence"/>
</dbReference>
<dbReference type="GO" id="GO:0008933">
    <property type="term" value="F:peptidoglycan lytic transglycosylase activity"/>
    <property type="evidence" value="ECO:0007669"/>
    <property type="project" value="TreeGrafter"/>
</dbReference>
<evidence type="ECO:0000256" key="1">
    <source>
        <dbReference type="SAM" id="MobiDB-lite"/>
    </source>
</evidence>
<organism evidence="3 4">
    <name type="scientific">Blastococcus tunisiensis</name>
    <dbReference type="NCBI Taxonomy" id="1798228"/>
    <lineage>
        <taxon>Bacteria</taxon>
        <taxon>Bacillati</taxon>
        <taxon>Actinomycetota</taxon>
        <taxon>Actinomycetes</taxon>
        <taxon>Geodermatophilales</taxon>
        <taxon>Geodermatophilaceae</taxon>
        <taxon>Blastococcus</taxon>
    </lineage>
</organism>
<evidence type="ECO:0000313" key="3">
    <source>
        <dbReference type="EMBL" id="SFE30541.1"/>
    </source>
</evidence>
<evidence type="ECO:0000259" key="2">
    <source>
        <dbReference type="Pfam" id="PF13406"/>
    </source>
</evidence>
<protein>
    <submittedName>
        <fullName evidence="3">Membrane-bound lytic murein transglycosylase B</fullName>
    </submittedName>
</protein>
<gene>
    <name evidence="3" type="ORF">SAMN05216574_10357</name>
</gene>
<dbReference type="Pfam" id="PF13406">
    <property type="entry name" value="SLT_2"/>
    <property type="match status" value="1"/>
</dbReference>
<feature type="compositionally biased region" description="Low complexity" evidence="1">
    <location>
        <begin position="333"/>
        <end position="369"/>
    </location>
</feature>
<dbReference type="InterPro" id="IPR031304">
    <property type="entry name" value="SLT_2"/>
</dbReference>
<proteinExistence type="predicted"/>
<dbReference type="Gene3D" id="1.10.530.10">
    <property type="match status" value="1"/>
</dbReference>
<accession>A0A1I1ZFM7</accession>
<feature type="region of interest" description="Disordered" evidence="1">
    <location>
        <begin position="297"/>
        <end position="428"/>
    </location>
</feature>